<protein>
    <submittedName>
        <fullName evidence="2">Uncharacterized protein</fullName>
    </submittedName>
</protein>
<feature type="compositionally biased region" description="Acidic residues" evidence="1">
    <location>
        <begin position="1"/>
        <end position="56"/>
    </location>
</feature>
<evidence type="ECO:0000313" key="2">
    <source>
        <dbReference type="EMBL" id="KAJ4402447.1"/>
    </source>
</evidence>
<dbReference type="EMBL" id="JAPEVA010000061">
    <property type="protein sequence ID" value="KAJ4402447.1"/>
    <property type="molecule type" value="Genomic_DNA"/>
</dbReference>
<evidence type="ECO:0000256" key="1">
    <source>
        <dbReference type="SAM" id="MobiDB-lite"/>
    </source>
</evidence>
<proteinExistence type="predicted"/>
<feature type="region of interest" description="Disordered" evidence="1">
    <location>
        <begin position="1"/>
        <end position="59"/>
    </location>
</feature>
<accession>A0A9W8ZBB3</accession>
<gene>
    <name evidence="2" type="ORF">N0V91_007160</name>
</gene>
<evidence type="ECO:0000313" key="3">
    <source>
        <dbReference type="Proteomes" id="UP001140510"/>
    </source>
</evidence>
<organism evidence="2 3">
    <name type="scientific">Didymella pomorum</name>
    <dbReference type="NCBI Taxonomy" id="749634"/>
    <lineage>
        <taxon>Eukaryota</taxon>
        <taxon>Fungi</taxon>
        <taxon>Dikarya</taxon>
        <taxon>Ascomycota</taxon>
        <taxon>Pezizomycotina</taxon>
        <taxon>Dothideomycetes</taxon>
        <taxon>Pleosporomycetidae</taxon>
        <taxon>Pleosporales</taxon>
        <taxon>Pleosporineae</taxon>
        <taxon>Didymellaceae</taxon>
        <taxon>Didymella</taxon>
    </lineage>
</organism>
<name>A0A9W8ZBB3_9PLEO</name>
<comment type="caution">
    <text evidence="2">The sequence shown here is derived from an EMBL/GenBank/DDBJ whole genome shotgun (WGS) entry which is preliminary data.</text>
</comment>
<dbReference type="AlphaFoldDB" id="A0A9W8ZBB3"/>
<dbReference type="OrthoDB" id="5600418at2759"/>
<keyword evidence="3" id="KW-1185">Reference proteome</keyword>
<reference evidence="2" key="1">
    <citation type="submission" date="2022-10" db="EMBL/GenBank/DDBJ databases">
        <title>Tapping the CABI collections for fungal endophytes: first genome assemblies for Collariella, Neodidymelliopsis, Ascochyta clinopodiicola, Didymella pomorum, Didymosphaeria variabile, Neocosmospora piperis and Neocucurbitaria cava.</title>
        <authorList>
            <person name="Hill R."/>
        </authorList>
    </citation>
    <scope>NUCLEOTIDE SEQUENCE</scope>
    <source>
        <strain evidence="2">IMI 355091</strain>
    </source>
</reference>
<dbReference type="Proteomes" id="UP001140510">
    <property type="component" value="Unassembled WGS sequence"/>
</dbReference>
<sequence>MFYKSDEEDDSDENSDENSDAEASDEEVSNDDSDESSAVSEDEDFQDAPVTDESDEDRLRLENMSRGKVRCFVLNLYKEVCAVDYAALGAENEFGDEFFIKCMTHACQEAVLGEDFSIRTVDILNVRGVVMRMVRRHKGAGLTFEPWHYRTMEMQRAVKWQHEDDAASEDGTLVEDGPLSQTRVPIQHYLAEERAKEAAALRFLAAAKARLAVWQPERSL</sequence>